<dbReference type="AlphaFoldDB" id="A0A3R6VHZ6"/>
<evidence type="ECO:0000256" key="3">
    <source>
        <dbReference type="ARBA" id="ARBA00023015"/>
    </source>
</evidence>
<dbReference type="VEuPathDB" id="FungiDB:H310_10588"/>
<comment type="subcellular location">
    <subcellularLocation>
        <location evidence="1">Nucleus</location>
    </subcellularLocation>
</comment>
<protein>
    <recommendedName>
        <fullName evidence="8">AP2/ERF domain-containing protein</fullName>
    </recommendedName>
</protein>
<evidence type="ECO:0000313" key="10">
    <source>
        <dbReference type="Proteomes" id="UP000285060"/>
    </source>
</evidence>
<feature type="region of interest" description="Disordered" evidence="7">
    <location>
        <begin position="96"/>
        <end position="135"/>
    </location>
</feature>
<keyword evidence="5" id="KW-0804">Transcription</keyword>
<feature type="compositionally biased region" description="Acidic residues" evidence="7">
    <location>
        <begin position="117"/>
        <end position="130"/>
    </location>
</feature>
<dbReference type="Gene3D" id="3.30.460.10">
    <property type="entry name" value="Beta Polymerase, domain 2"/>
    <property type="match status" value="1"/>
</dbReference>
<keyword evidence="3" id="KW-0805">Transcription regulation</keyword>
<dbReference type="GO" id="GO:0005634">
    <property type="term" value="C:nucleus"/>
    <property type="evidence" value="ECO:0007669"/>
    <property type="project" value="UniProtKB-SubCell"/>
</dbReference>
<feature type="compositionally biased region" description="Basic and acidic residues" evidence="7">
    <location>
        <begin position="96"/>
        <end position="116"/>
    </location>
</feature>
<dbReference type="Proteomes" id="UP000285060">
    <property type="component" value="Unassembled WGS sequence"/>
</dbReference>
<dbReference type="InterPro" id="IPR036955">
    <property type="entry name" value="AP2/ERF_dom_sf"/>
</dbReference>
<feature type="domain" description="AP2/ERF" evidence="8">
    <location>
        <begin position="134"/>
        <end position="191"/>
    </location>
</feature>
<organism evidence="9 10">
    <name type="scientific">Aphanomyces invadans</name>
    <dbReference type="NCBI Taxonomy" id="157072"/>
    <lineage>
        <taxon>Eukaryota</taxon>
        <taxon>Sar</taxon>
        <taxon>Stramenopiles</taxon>
        <taxon>Oomycota</taxon>
        <taxon>Saprolegniomycetes</taxon>
        <taxon>Saprolegniales</taxon>
        <taxon>Verrucalvaceae</taxon>
        <taxon>Aphanomyces</taxon>
    </lineage>
</organism>
<accession>A0A3R6VHZ6</accession>
<dbReference type="PROSITE" id="PS51032">
    <property type="entry name" value="AP2_ERF"/>
    <property type="match status" value="1"/>
</dbReference>
<dbReference type="InterPro" id="IPR016177">
    <property type="entry name" value="DNA-bd_dom_sf"/>
</dbReference>
<gene>
    <name evidence="9" type="ORF">DYB32_008342</name>
</gene>
<dbReference type="NCBIfam" id="TIGR00090">
    <property type="entry name" value="rsfS_iojap_ybeB"/>
    <property type="match status" value="1"/>
</dbReference>
<sequence>MNALTGISGYHPTKLPTPMNHCEFTTETMLVSRLKHISAVAAAVRPSSKRVLRASMGLNAVSVQHMARGVVSFGTRSMAFHTSRSVLKVIDSDHNDEVTKDNNEHDEDCTAEKQMTDEGDDEDAEEDEGVPSESYTGVTFHTSRIKKWSASVTVGNIEVDAGQFWTEEDAAKGYDELVRMYLEPGAPLNFPDGQHDDDEDASYNLASTVPHAATSHDWTLPDAGSRHADIIPPIPKTYLTMDELLPALEREQAIDVYTIDLAGKSSLASHMVFCTGRSRNHMRRMADMVILSMKARNMDDDFGYVVEGRDCDDWMIADVNNIVVHFMTAETRKMLALEDHWENMVNDKHRLYGHLSEDEYMDKYGMSTLLTEDDFLHEDSIDHTVWK</sequence>
<keyword evidence="10" id="KW-1185">Reference proteome</keyword>
<proteinExistence type="inferred from homology"/>
<evidence type="ECO:0000256" key="4">
    <source>
        <dbReference type="ARBA" id="ARBA00023125"/>
    </source>
</evidence>
<dbReference type="GO" id="GO:0003677">
    <property type="term" value="F:DNA binding"/>
    <property type="evidence" value="ECO:0007669"/>
    <property type="project" value="UniProtKB-KW"/>
</dbReference>
<keyword evidence="4" id="KW-0238">DNA-binding</keyword>
<dbReference type="Pfam" id="PF02410">
    <property type="entry name" value="RsfS"/>
    <property type="match status" value="1"/>
</dbReference>
<dbReference type="GO" id="GO:0017148">
    <property type="term" value="P:negative regulation of translation"/>
    <property type="evidence" value="ECO:0007669"/>
    <property type="project" value="TreeGrafter"/>
</dbReference>
<dbReference type="PANTHER" id="PTHR21043:SF0">
    <property type="entry name" value="MITOCHONDRIAL ASSEMBLY OF RIBOSOMAL LARGE SUBUNIT PROTEIN 1"/>
    <property type="match status" value="1"/>
</dbReference>
<evidence type="ECO:0000256" key="5">
    <source>
        <dbReference type="ARBA" id="ARBA00023163"/>
    </source>
</evidence>
<dbReference type="PANTHER" id="PTHR21043">
    <property type="entry name" value="IOJAP SUPERFAMILY ORTHOLOG"/>
    <property type="match status" value="1"/>
</dbReference>
<evidence type="ECO:0000256" key="6">
    <source>
        <dbReference type="ARBA" id="ARBA00023242"/>
    </source>
</evidence>
<dbReference type="SUPFAM" id="SSF81301">
    <property type="entry name" value="Nucleotidyltransferase"/>
    <property type="match status" value="1"/>
</dbReference>
<evidence type="ECO:0000256" key="2">
    <source>
        <dbReference type="ARBA" id="ARBA00010574"/>
    </source>
</evidence>
<dbReference type="SUPFAM" id="SSF54171">
    <property type="entry name" value="DNA-binding domain"/>
    <property type="match status" value="1"/>
</dbReference>
<dbReference type="GO" id="GO:0090071">
    <property type="term" value="P:negative regulation of ribosome biogenesis"/>
    <property type="evidence" value="ECO:0007669"/>
    <property type="project" value="TreeGrafter"/>
</dbReference>
<dbReference type="EMBL" id="QUSY01000967">
    <property type="protein sequence ID" value="RHY26559.1"/>
    <property type="molecule type" value="Genomic_DNA"/>
</dbReference>
<dbReference type="InterPro" id="IPR001471">
    <property type="entry name" value="AP2/ERF_dom"/>
</dbReference>
<evidence type="ECO:0000313" key="9">
    <source>
        <dbReference type="EMBL" id="RHY26559.1"/>
    </source>
</evidence>
<reference evidence="9 10" key="1">
    <citation type="submission" date="2018-08" db="EMBL/GenBank/DDBJ databases">
        <title>Aphanomyces genome sequencing and annotation.</title>
        <authorList>
            <person name="Minardi D."/>
            <person name="Oidtmann B."/>
            <person name="Van Der Giezen M."/>
            <person name="Studholme D.J."/>
        </authorList>
    </citation>
    <scope>NUCLEOTIDE SEQUENCE [LARGE SCALE GENOMIC DNA]</scope>
    <source>
        <strain evidence="9 10">NJM0002</strain>
    </source>
</reference>
<evidence type="ECO:0000256" key="7">
    <source>
        <dbReference type="SAM" id="MobiDB-lite"/>
    </source>
</evidence>
<dbReference type="GO" id="GO:0043023">
    <property type="term" value="F:ribosomal large subunit binding"/>
    <property type="evidence" value="ECO:0007669"/>
    <property type="project" value="TreeGrafter"/>
</dbReference>
<dbReference type="Gene3D" id="3.30.730.10">
    <property type="entry name" value="AP2/ERF domain"/>
    <property type="match status" value="1"/>
</dbReference>
<keyword evidence="6" id="KW-0539">Nucleus</keyword>
<comment type="similarity">
    <text evidence="2">Belongs to the Iojap/RsfS family.</text>
</comment>
<evidence type="ECO:0000256" key="1">
    <source>
        <dbReference type="ARBA" id="ARBA00004123"/>
    </source>
</evidence>
<evidence type="ECO:0000259" key="8">
    <source>
        <dbReference type="PROSITE" id="PS51032"/>
    </source>
</evidence>
<dbReference type="InterPro" id="IPR043519">
    <property type="entry name" value="NT_sf"/>
</dbReference>
<comment type="caution">
    <text evidence="9">The sequence shown here is derived from an EMBL/GenBank/DDBJ whole genome shotgun (WGS) entry which is preliminary data.</text>
</comment>
<name>A0A3R6VHZ6_9STRA</name>
<dbReference type="GO" id="GO:0003700">
    <property type="term" value="F:DNA-binding transcription factor activity"/>
    <property type="evidence" value="ECO:0007669"/>
    <property type="project" value="InterPro"/>
</dbReference>
<dbReference type="InterPro" id="IPR004394">
    <property type="entry name" value="Iojap/RsfS/C7orf30"/>
</dbReference>